<sequence>MSQQRMLDALATAWDDVADRLDPETFTRLVALVAEMQGAADSETSALIAEDIASLLGDVLPVTHPVRRALAEPVSRFRRPEVDWQRLSTDLGDRLADSAPRADLDRLRAADSLDAHQVSAGGGDPADPDLIRLPGADGPARWPAFQFDAAGAPRELVRTVNRYLRAADDPWGAADWWLGINDWLGGVPAELIGQVTDQALIDAVREDSAEV</sequence>
<dbReference type="EMBL" id="FNOK01000054">
    <property type="protein sequence ID" value="SDZ24929.1"/>
    <property type="molecule type" value="Genomic_DNA"/>
</dbReference>
<evidence type="ECO:0000313" key="2">
    <source>
        <dbReference type="EMBL" id="SDZ24929.1"/>
    </source>
</evidence>
<dbReference type="OrthoDB" id="3629757at2"/>
<dbReference type="STRING" id="418495.SAMN05216215_105416"/>
<protein>
    <submittedName>
        <fullName evidence="2">Uncharacterized protein</fullName>
    </submittedName>
</protein>
<proteinExistence type="predicted"/>
<feature type="region of interest" description="Disordered" evidence="1">
    <location>
        <begin position="116"/>
        <end position="135"/>
    </location>
</feature>
<evidence type="ECO:0000313" key="3">
    <source>
        <dbReference type="Proteomes" id="UP000199529"/>
    </source>
</evidence>
<reference evidence="3" key="1">
    <citation type="submission" date="2016-10" db="EMBL/GenBank/DDBJ databases">
        <authorList>
            <person name="Varghese N."/>
            <person name="Submissions S."/>
        </authorList>
    </citation>
    <scope>NUCLEOTIDE SEQUENCE [LARGE SCALE GENOMIC DNA]</scope>
    <source>
        <strain evidence="3">CGMCC 4.3530</strain>
    </source>
</reference>
<dbReference type="Proteomes" id="UP000199529">
    <property type="component" value="Unassembled WGS sequence"/>
</dbReference>
<dbReference type="RefSeq" id="WP_093275387.1">
    <property type="nucleotide sequence ID" value="NZ_FNOK01000054.1"/>
</dbReference>
<accession>A0A1H3RJ17</accession>
<dbReference type="AlphaFoldDB" id="A0A1H3RJ17"/>
<evidence type="ECO:0000256" key="1">
    <source>
        <dbReference type="SAM" id="MobiDB-lite"/>
    </source>
</evidence>
<organism evidence="2 3">
    <name type="scientific">Saccharopolyspora shandongensis</name>
    <dbReference type="NCBI Taxonomy" id="418495"/>
    <lineage>
        <taxon>Bacteria</taxon>
        <taxon>Bacillati</taxon>
        <taxon>Actinomycetota</taxon>
        <taxon>Actinomycetes</taxon>
        <taxon>Pseudonocardiales</taxon>
        <taxon>Pseudonocardiaceae</taxon>
        <taxon>Saccharopolyspora</taxon>
    </lineage>
</organism>
<name>A0A1H3RJ17_9PSEU</name>
<keyword evidence="3" id="KW-1185">Reference proteome</keyword>
<gene>
    <name evidence="2" type="ORF">SAMN05216215_105416</name>
</gene>